<dbReference type="SUPFAM" id="SSF48576">
    <property type="entry name" value="Terpenoid synthases"/>
    <property type="match status" value="1"/>
</dbReference>
<dbReference type="InterPro" id="IPR008949">
    <property type="entry name" value="Isoprenoid_synthase_dom_sf"/>
</dbReference>
<dbReference type="RefSeq" id="WP_190787260.1">
    <property type="nucleotide sequence ID" value="NZ_JACXLC010000001.1"/>
</dbReference>
<proteinExistence type="predicted"/>
<evidence type="ECO:0000313" key="1">
    <source>
        <dbReference type="EMBL" id="MBD2841750.1"/>
    </source>
</evidence>
<organism evidence="1 2">
    <name type="scientific">Erythrobacter rubeus</name>
    <dbReference type="NCBI Taxonomy" id="2760803"/>
    <lineage>
        <taxon>Bacteria</taxon>
        <taxon>Pseudomonadati</taxon>
        <taxon>Pseudomonadota</taxon>
        <taxon>Alphaproteobacteria</taxon>
        <taxon>Sphingomonadales</taxon>
        <taxon>Erythrobacteraceae</taxon>
        <taxon>Erythrobacter/Porphyrobacter group</taxon>
        <taxon>Erythrobacter</taxon>
    </lineage>
</organism>
<evidence type="ECO:0000313" key="2">
    <source>
        <dbReference type="Proteomes" id="UP000635384"/>
    </source>
</evidence>
<gene>
    <name evidence="1" type="ORF">IB285_05680</name>
</gene>
<accession>A0ABR8KMK7</accession>
<dbReference type="EMBL" id="JACXLC010000001">
    <property type="protein sequence ID" value="MBD2841750.1"/>
    <property type="molecule type" value="Genomic_DNA"/>
</dbReference>
<dbReference type="Proteomes" id="UP000635384">
    <property type="component" value="Unassembled WGS sequence"/>
</dbReference>
<sequence length="217" mass="23361">MTDTEEHLPPELELALAYTPSAIRPAMRTYFALDGRLARILSGTTEPILGQMRLAWWREMLGKPSAERPSGDAVLDAIGEHWAGNEPAMVPVIDGWEVLIVSDQLASSQLLDFGKGRACAFLHFLGDATDDERDRAQAAGIRWALADAARRVSDDAERAEIVRTALNIRAGGRLPRALRGLAVLDALAMRALKSGGRPLMEGRGASLTALRAGILGA</sequence>
<reference evidence="1 2" key="1">
    <citation type="submission" date="2020-09" db="EMBL/GenBank/DDBJ databases">
        <authorList>
            <person name="Yoon J.-W."/>
        </authorList>
    </citation>
    <scope>NUCLEOTIDE SEQUENCE [LARGE SCALE GENOMIC DNA]</scope>
    <source>
        <strain evidence="1 2">KMU-140</strain>
    </source>
</reference>
<protein>
    <recommendedName>
        <fullName evidence="3">Phytoene synthase</fullName>
    </recommendedName>
</protein>
<comment type="caution">
    <text evidence="1">The sequence shown here is derived from an EMBL/GenBank/DDBJ whole genome shotgun (WGS) entry which is preliminary data.</text>
</comment>
<name>A0ABR8KMK7_9SPHN</name>
<evidence type="ECO:0008006" key="3">
    <source>
        <dbReference type="Google" id="ProtNLM"/>
    </source>
</evidence>
<keyword evidence="2" id="KW-1185">Reference proteome</keyword>